<comment type="similarity">
    <text evidence="1 2">Belongs to the small heat shock protein (HSP20) family.</text>
</comment>
<sequence>MYNENRCHTGKMNRGCGPRGGRSGGHHHGKFGRHAEEMFGQGFRRVPANIEETDESYIIHLFAPALVKENLKVVTKDDVLTISYTPKEDAESAEKFSRREYSNGAFERAFALNGKVLSENISAKYADGILKVTLPKNPETNIPAKDIAVN</sequence>
<feature type="region of interest" description="Disordered" evidence="3">
    <location>
        <begin position="1"/>
        <end position="31"/>
    </location>
</feature>
<protein>
    <submittedName>
        <fullName evidence="5">Hsp20/alpha crystallin family protein</fullName>
    </submittedName>
</protein>
<dbReference type="InterPro" id="IPR002068">
    <property type="entry name" value="A-crystallin/Hsp20_dom"/>
</dbReference>
<comment type="caution">
    <text evidence="5">The sequence shown here is derived from an EMBL/GenBank/DDBJ whole genome shotgun (WGS) entry which is preliminary data.</text>
</comment>
<evidence type="ECO:0000256" key="1">
    <source>
        <dbReference type="PROSITE-ProRule" id="PRU00285"/>
    </source>
</evidence>
<gene>
    <name evidence="5" type="ORF">EZ449_05340</name>
</gene>
<dbReference type="InterPro" id="IPR008978">
    <property type="entry name" value="HSP20-like_chaperone"/>
</dbReference>
<dbReference type="InterPro" id="IPR031107">
    <property type="entry name" value="Small_HSP"/>
</dbReference>
<proteinExistence type="inferred from homology"/>
<dbReference type="Proteomes" id="UP000291485">
    <property type="component" value="Unassembled WGS sequence"/>
</dbReference>
<evidence type="ECO:0000259" key="4">
    <source>
        <dbReference type="PROSITE" id="PS01031"/>
    </source>
</evidence>
<evidence type="ECO:0000313" key="6">
    <source>
        <dbReference type="Proteomes" id="UP000291485"/>
    </source>
</evidence>
<reference evidence="5 6" key="1">
    <citation type="submission" date="2019-02" db="EMBL/GenBank/DDBJ databases">
        <title>Pedobacter sp. RP-3-11 sp. nov., isolated from Arctic soil.</title>
        <authorList>
            <person name="Dahal R.H."/>
        </authorList>
    </citation>
    <scope>NUCLEOTIDE SEQUENCE [LARGE SCALE GENOMIC DNA]</scope>
    <source>
        <strain evidence="5 6">RP-3-11</strain>
    </source>
</reference>
<dbReference type="PROSITE" id="PS01031">
    <property type="entry name" value="SHSP"/>
    <property type="match status" value="1"/>
</dbReference>
<keyword evidence="6" id="KW-1185">Reference proteome</keyword>
<evidence type="ECO:0000313" key="5">
    <source>
        <dbReference type="EMBL" id="TCD11682.1"/>
    </source>
</evidence>
<name>A0A4R0P7Y3_9SPHI</name>
<dbReference type="AlphaFoldDB" id="A0A4R0P7Y3"/>
<organism evidence="5 6">
    <name type="scientific">Pedobacter frigidisoli</name>
    <dbReference type="NCBI Taxonomy" id="2530455"/>
    <lineage>
        <taxon>Bacteria</taxon>
        <taxon>Pseudomonadati</taxon>
        <taxon>Bacteroidota</taxon>
        <taxon>Sphingobacteriia</taxon>
        <taxon>Sphingobacteriales</taxon>
        <taxon>Sphingobacteriaceae</taxon>
        <taxon>Pedobacter</taxon>
    </lineage>
</organism>
<dbReference type="Gene3D" id="2.60.40.790">
    <property type="match status" value="1"/>
</dbReference>
<dbReference type="OrthoDB" id="670468at2"/>
<dbReference type="EMBL" id="SJSN01000003">
    <property type="protein sequence ID" value="TCD11682.1"/>
    <property type="molecule type" value="Genomic_DNA"/>
</dbReference>
<dbReference type="PANTHER" id="PTHR11527">
    <property type="entry name" value="HEAT-SHOCK PROTEIN 20 FAMILY MEMBER"/>
    <property type="match status" value="1"/>
</dbReference>
<evidence type="ECO:0000256" key="2">
    <source>
        <dbReference type="RuleBase" id="RU003616"/>
    </source>
</evidence>
<dbReference type="RefSeq" id="WP_131556932.1">
    <property type="nucleotide sequence ID" value="NZ_SJSN01000003.1"/>
</dbReference>
<evidence type="ECO:0000256" key="3">
    <source>
        <dbReference type="SAM" id="MobiDB-lite"/>
    </source>
</evidence>
<accession>A0A4R0P7Y3</accession>
<feature type="domain" description="SHSP" evidence="4">
    <location>
        <begin position="39"/>
        <end position="150"/>
    </location>
</feature>
<dbReference type="Pfam" id="PF00011">
    <property type="entry name" value="HSP20"/>
    <property type="match status" value="1"/>
</dbReference>
<dbReference type="CDD" id="cd06464">
    <property type="entry name" value="ACD_sHsps-like"/>
    <property type="match status" value="1"/>
</dbReference>
<dbReference type="SUPFAM" id="SSF49764">
    <property type="entry name" value="HSP20-like chaperones"/>
    <property type="match status" value="1"/>
</dbReference>